<reference evidence="2 3" key="1">
    <citation type="submission" date="2018-10" db="EMBL/GenBank/DDBJ databases">
        <title>Genomic Encyclopedia of Archaeal and Bacterial Type Strains, Phase II (KMG-II): from individual species to whole genera.</title>
        <authorList>
            <person name="Goeker M."/>
        </authorList>
    </citation>
    <scope>NUCLEOTIDE SEQUENCE [LARGE SCALE GENOMIC DNA]</scope>
    <source>
        <strain evidence="2 3">DSM 16510</strain>
    </source>
</reference>
<evidence type="ECO:0000256" key="1">
    <source>
        <dbReference type="SAM" id="Coils"/>
    </source>
</evidence>
<proteinExistence type="predicted"/>
<dbReference type="RefSeq" id="WP_338033024.1">
    <property type="nucleotide sequence ID" value="NZ_RCCJ01000001.1"/>
</dbReference>
<name>A0A497XTW5_9AQUI</name>
<evidence type="ECO:0000313" key="3">
    <source>
        <dbReference type="Proteomes" id="UP000267841"/>
    </source>
</evidence>
<keyword evidence="3" id="KW-1185">Reference proteome</keyword>
<dbReference type="AlphaFoldDB" id="A0A497XTW5"/>
<keyword evidence="1" id="KW-0175">Coiled coil</keyword>
<comment type="caution">
    <text evidence="2">The sequence shown here is derived from an EMBL/GenBank/DDBJ whole genome shotgun (WGS) entry which is preliminary data.</text>
</comment>
<protein>
    <recommendedName>
        <fullName evidence="4">Phosphate-selective porin O/P</fullName>
    </recommendedName>
</protein>
<dbReference type="Proteomes" id="UP000267841">
    <property type="component" value="Unassembled WGS sequence"/>
</dbReference>
<feature type="coiled-coil region" evidence="1">
    <location>
        <begin position="17"/>
        <end position="44"/>
    </location>
</feature>
<dbReference type="SUPFAM" id="SSF56935">
    <property type="entry name" value="Porins"/>
    <property type="match status" value="1"/>
</dbReference>
<evidence type="ECO:0008006" key="4">
    <source>
        <dbReference type="Google" id="ProtNLM"/>
    </source>
</evidence>
<evidence type="ECO:0000313" key="2">
    <source>
        <dbReference type="EMBL" id="RLJ70363.1"/>
    </source>
</evidence>
<gene>
    <name evidence="2" type="ORF">BCF55_0632</name>
</gene>
<sequence length="429" mass="47622">MLKRASLYSLLLAGSIFAQPSDELKQLREEVEVLKEELRKLRLEISIPQITTYQSYSGLGPAASKALINPKGVSVGGYGEVHFYKSNKDIRGGTKSYTDLTRLILYIGYAFTEKLKFTSELELEHASTNSGHGTGGGYFKAELAILDYNFKPQFGVRGGLLLIPVGIINEVHEPPTFYTVDRPYLERNIIPTTWEEIGVGAYGTIGMVDYRVYVTNALMLKGGGGYSPSAPLKTARQRGARAVSERFGLTGRVDLNLPYNLKLGGSFWTGDVQSKGGSDSNLGLRRGEKVGSVTLFSPHLWWQWAGFDVRVVGAYVKVNDADKIGNDLGVTNYPSKMQGFYTQVAYNVLRLTDIEQELYIFGMYENYDTHASVPSGYSKPAGHKVQIFNVGLSYKPHPLVALKADYVKEDYSDGNDDRNLYRAAISWMF</sequence>
<dbReference type="EMBL" id="RCCJ01000001">
    <property type="protein sequence ID" value="RLJ70363.1"/>
    <property type="molecule type" value="Genomic_DNA"/>
</dbReference>
<organism evidence="2 3">
    <name type="scientific">Hydrogenivirga caldilitoris</name>
    <dbReference type="NCBI Taxonomy" id="246264"/>
    <lineage>
        <taxon>Bacteria</taxon>
        <taxon>Pseudomonadati</taxon>
        <taxon>Aquificota</taxon>
        <taxon>Aquificia</taxon>
        <taxon>Aquificales</taxon>
        <taxon>Aquificaceae</taxon>
        <taxon>Hydrogenivirga</taxon>
    </lineage>
</organism>
<dbReference type="Gene3D" id="2.40.160.10">
    <property type="entry name" value="Porin"/>
    <property type="match status" value="1"/>
</dbReference>
<dbReference type="InterPro" id="IPR023614">
    <property type="entry name" value="Porin_dom_sf"/>
</dbReference>
<accession>A0A497XTW5</accession>